<comment type="similarity">
    <text evidence="11">Belongs to the RING-type zinc finger family. ATL subfamily.</text>
</comment>
<dbReference type="SUPFAM" id="SSF57850">
    <property type="entry name" value="RING/U-box"/>
    <property type="match status" value="1"/>
</dbReference>
<keyword evidence="5" id="KW-0479">Metal-binding</keyword>
<keyword evidence="8" id="KW-0862">Zinc</keyword>
<evidence type="ECO:0000256" key="9">
    <source>
        <dbReference type="ARBA" id="ARBA00022989"/>
    </source>
</evidence>
<feature type="domain" description="RING-type" evidence="15">
    <location>
        <begin position="133"/>
        <end position="175"/>
    </location>
</feature>
<dbReference type="Gene3D" id="3.30.40.10">
    <property type="entry name" value="Zinc/RING finger domain, C3HC4 (zinc finger)"/>
    <property type="match status" value="1"/>
</dbReference>
<evidence type="ECO:0000259" key="15">
    <source>
        <dbReference type="PROSITE" id="PS50089"/>
    </source>
</evidence>
<dbReference type="PANTHER" id="PTHR45768:SF16">
    <property type="entry name" value="E3 UBIQUITIN-PROTEIN LIGASE ATL4"/>
    <property type="match status" value="1"/>
</dbReference>
<evidence type="ECO:0000313" key="16">
    <source>
        <dbReference type="EMBL" id="KAK9273597.1"/>
    </source>
</evidence>
<evidence type="ECO:0000256" key="8">
    <source>
        <dbReference type="ARBA" id="ARBA00022833"/>
    </source>
</evidence>
<evidence type="ECO:0000256" key="6">
    <source>
        <dbReference type="ARBA" id="ARBA00022771"/>
    </source>
</evidence>
<protein>
    <recommendedName>
        <fullName evidence="15">RING-type domain-containing protein</fullName>
    </recommendedName>
</protein>
<keyword evidence="9 14" id="KW-1133">Transmembrane helix</keyword>
<keyword evidence="4 14" id="KW-0812">Transmembrane</keyword>
<evidence type="ECO:0000256" key="4">
    <source>
        <dbReference type="ARBA" id="ARBA00022692"/>
    </source>
</evidence>
<dbReference type="InterPro" id="IPR013083">
    <property type="entry name" value="Znf_RING/FYVE/PHD"/>
</dbReference>
<evidence type="ECO:0000256" key="2">
    <source>
        <dbReference type="ARBA" id="ARBA00004906"/>
    </source>
</evidence>
<sequence>MSSLSLSPPPFYNVLGGSAANNDNAYVQSSSASSSSHSSMQNLNPSIITVILVISVTVIVSTALCLLIRYLNRFCRRSSSSIGTDNVSGGVSLQRENRFSSRRVLPEDQSVIDSLPVFTFNSVIGRSGSSGDCAVCLSKFEPHDQLRLLPICCHAFHVQCIDTWLQSNQTCPLCRSPIHASESDILNKVMATSAARDSFRIEIGNVSRRQALSDSGEARRSYSVGSFDYVVDDESEVSVMNTHVRGVSDHIRVDKDENETPASEPVRAPAPVREPPGPSIASEVSSGRSWLREYVDRLSVSVSSGARSFRSSGRFFTGSSRRSELPGTVEWDVEANRVGEEISELFRWFSGV</sequence>
<dbReference type="GO" id="GO:0016740">
    <property type="term" value="F:transferase activity"/>
    <property type="evidence" value="ECO:0007669"/>
    <property type="project" value="UniProtKB-KW"/>
</dbReference>
<evidence type="ECO:0000256" key="7">
    <source>
        <dbReference type="ARBA" id="ARBA00022786"/>
    </source>
</evidence>
<comment type="caution">
    <text evidence="16">The sequence shown here is derived from an EMBL/GenBank/DDBJ whole genome shotgun (WGS) entry which is preliminary data.</text>
</comment>
<feature type="region of interest" description="Disordered" evidence="13">
    <location>
        <begin position="253"/>
        <end position="283"/>
    </location>
</feature>
<evidence type="ECO:0000256" key="12">
    <source>
        <dbReference type="PROSITE-ProRule" id="PRU00175"/>
    </source>
</evidence>
<dbReference type="GO" id="GO:0016567">
    <property type="term" value="P:protein ubiquitination"/>
    <property type="evidence" value="ECO:0007669"/>
    <property type="project" value="TreeGrafter"/>
</dbReference>
<evidence type="ECO:0000256" key="14">
    <source>
        <dbReference type="SAM" id="Phobius"/>
    </source>
</evidence>
<dbReference type="InterPro" id="IPR001841">
    <property type="entry name" value="Znf_RING"/>
</dbReference>
<comment type="subcellular location">
    <subcellularLocation>
        <location evidence="1">Membrane</location>
        <topology evidence="1">Single-pass membrane protein</topology>
    </subcellularLocation>
</comment>
<keyword evidence="7" id="KW-0833">Ubl conjugation pathway</keyword>
<dbReference type="AlphaFoldDB" id="A0AAP0RA18"/>
<dbReference type="CDD" id="cd16461">
    <property type="entry name" value="RING-H2_EL5-like"/>
    <property type="match status" value="1"/>
</dbReference>
<dbReference type="FunFam" id="3.30.40.10:FF:000366">
    <property type="entry name" value="E3 ubiquitin-protein ligase ATL4"/>
    <property type="match status" value="1"/>
</dbReference>
<evidence type="ECO:0000256" key="10">
    <source>
        <dbReference type="ARBA" id="ARBA00023136"/>
    </source>
</evidence>
<evidence type="ECO:0000256" key="13">
    <source>
        <dbReference type="SAM" id="MobiDB-lite"/>
    </source>
</evidence>
<accession>A0AAP0RA18</accession>
<evidence type="ECO:0000256" key="11">
    <source>
        <dbReference type="ARBA" id="ARBA00024209"/>
    </source>
</evidence>
<dbReference type="Pfam" id="PF13639">
    <property type="entry name" value="zf-RING_2"/>
    <property type="match status" value="1"/>
</dbReference>
<evidence type="ECO:0000256" key="3">
    <source>
        <dbReference type="ARBA" id="ARBA00022679"/>
    </source>
</evidence>
<reference evidence="16 17" key="1">
    <citation type="journal article" date="2024" name="Plant J.">
        <title>Genome sequences and population genomics reveal climatic adaptation and genomic divergence between two closely related sweetgum species.</title>
        <authorList>
            <person name="Xu W.Q."/>
            <person name="Ren C.Q."/>
            <person name="Zhang X.Y."/>
            <person name="Comes H.P."/>
            <person name="Liu X.H."/>
            <person name="Li Y.G."/>
            <person name="Kettle C.J."/>
            <person name="Jalonen R."/>
            <person name="Gaisberger H."/>
            <person name="Ma Y.Z."/>
            <person name="Qiu Y.X."/>
        </authorList>
    </citation>
    <scope>NUCLEOTIDE SEQUENCE [LARGE SCALE GENOMIC DNA]</scope>
    <source>
        <strain evidence="16">Hangzhou</strain>
    </source>
</reference>
<gene>
    <name evidence="16" type="ORF">L1049_018407</name>
</gene>
<dbReference type="EMBL" id="JBBPBK010000012">
    <property type="protein sequence ID" value="KAK9273597.1"/>
    <property type="molecule type" value="Genomic_DNA"/>
</dbReference>
<dbReference type="SMART" id="SM00184">
    <property type="entry name" value="RING"/>
    <property type="match status" value="1"/>
</dbReference>
<evidence type="ECO:0000256" key="5">
    <source>
        <dbReference type="ARBA" id="ARBA00022723"/>
    </source>
</evidence>
<organism evidence="16 17">
    <name type="scientific">Liquidambar formosana</name>
    <name type="common">Formosan gum</name>
    <dbReference type="NCBI Taxonomy" id="63359"/>
    <lineage>
        <taxon>Eukaryota</taxon>
        <taxon>Viridiplantae</taxon>
        <taxon>Streptophyta</taxon>
        <taxon>Embryophyta</taxon>
        <taxon>Tracheophyta</taxon>
        <taxon>Spermatophyta</taxon>
        <taxon>Magnoliopsida</taxon>
        <taxon>eudicotyledons</taxon>
        <taxon>Gunneridae</taxon>
        <taxon>Pentapetalae</taxon>
        <taxon>Saxifragales</taxon>
        <taxon>Altingiaceae</taxon>
        <taxon>Liquidambar</taxon>
    </lineage>
</organism>
<dbReference type="GO" id="GO:0016020">
    <property type="term" value="C:membrane"/>
    <property type="evidence" value="ECO:0007669"/>
    <property type="project" value="UniProtKB-SubCell"/>
</dbReference>
<evidence type="ECO:0000256" key="1">
    <source>
        <dbReference type="ARBA" id="ARBA00004167"/>
    </source>
</evidence>
<dbReference type="GO" id="GO:0008270">
    <property type="term" value="F:zinc ion binding"/>
    <property type="evidence" value="ECO:0007669"/>
    <property type="project" value="UniProtKB-KW"/>
</dbReference>
<dbReference type="PANTHER" id="PTHR45768">
    <property type="entry name" value="E3 UBIQUITIN-PROTEIN LIGASE RNF13-LIKE"/>
    <property type="match status" value="1"/>
</dbReference>
<keyword evidence="6 12" id="KW-0863">Zinc-finger</keyword>
<dbReference type="PROSITE" id="PS50089">
    <property type="entry name" value="ZF_RING_2"/>
    <property type="match status" value="1"/>
</dbReference>
<feature type="transmembrane region" description="Helical" evidence="14">
    <location>
        <begin position="47"/>
        <end position="71"/>
    </location>
</feature>
<comment type="pathway">
    <text evidence="2">Protein modification; protein ubiquitination.</text>
</comment>
<keyword evidence="10 14" id="KW-0472">Membrane</keyword>
<keyword evidence="3" id="KW-0808">Transferase</keyword>
<name>A0AAP0RA18_LIQFO</name>
<proteinExistence type="inferred from homology"/>
<evidence type="ECO:0000313" key="17">
    <source>
        <dbReference type="Proteomes" id="UP001415857"/>
    </source>
</evidence>
<keyword evidence="17" id="KW-1185">Reference proteome</keyword>
<dbReference type="Proteomes" id="UP001415857">
    <property type="component" value="Unassembled WGS sequence"/>
</dbReference>